<dbReference type="InterPro" id="IPR025637">
    <property type="entry name" value="DUF4333"/>
</dbReference>
<dbReference type="Pfam" id="PF14230">
    <property type="entry name" value="DUF4333"/>
    <property type="match status" value="1"/>
</dbReference>
<evidence type="ECO:0000313" key="4">
    <source>
        <dbReference type="Proteomes" id="UP001333996"/>
    </source>
</evidence>
<protein>
    <submittedName>
        <fullName evidence="3">DUF4333 domain-containing protein</fullName>
    </submittedName>
</protein>
<dbReference type="RefSeq" id="WP_329508770.1">
    <property type="nucleotide sequence ID" value="NZ_BAAAYZ010000144.1"/>
</dbReference>
<name>A0ABU7FK34_9ACTN</name>
<keyword evidence="4" id="KW-1185">Reference proteome</keyword>
<dbReference type="Proteomes" id="UP001333996">
    <property type="component" value="Unassembled WGS sequence"/>
</dbReference>
<feature type="signal peptide" evidence="1">
    <location>
        <begin position="1"/>
        <end position="31"/>
    </location>
</feature>
<dbReference type="PROSITE" id="PS51257">
    <property type="entry name" value="PROKAR_LIPOPROTEIN"/>
    <property type="match status" value="1"/>
</dbReference>
<dbReference type="EMBL" id="JAYWVC010000068">
    <property type="protein sequence ID" value="MED7824314.1"/>
    <property type="molecule type" value="Genomic_DNA"/>
</dbReference>
<feature type="domain" description="DUF4333" evidence="2">
    <location>
        <begin position="20"/>
        <end position="99"/>
    </location>
</feature>
<accession>A0ABU7FK34</accession>
<organism evidence="3 4">
    <name type="scientific">Streptomyces chiangmaiensis</name>
    <dbReference type="NCBI Taxonomy" id="766497"/>
    <lineage>
        <taxon>Bacteria</taxon>
        <taxon>Bacillati</taxon>
        <taxon>Actinomycetota</taxon>
        <taxon>Actinomycetes</taxon>
        <taxon>Kitasatosporales</taxon>
        <taxon>Streptomycetaceae</taxon>
        <taxon>Streptomyces</taxon>
    </lineage>
</organism>
<gene>
    <name evidence="3" type="ORF">VXC91_20580</name>
</gene>
<feature type="chain" id="PRO_5045491050" evidence="1">
    <location>
        <begin position="32"/>
        <end position="117"/>
    </location>
</feature>
<evidence type="ECO:0000256" key="1">
    <source>
        <dbReference type="SAM" id="SignalP"/>
    </source>
</evidence>
<comment type="caution">
    <text evidence="3">The sequence shown here is derived from an EMBL/GenBank/DDBJ whole genome shotgun (WGS) entry which is preliminary data.</text>
</comment>
<keyword evidence="1" id="KW-0732">Signal</keyword>
<evidence type="ECO:0000313" key="3">
    <source>
        <dbReference type="EMBL" id="MED7824314.1"/>
    </source>
</evidence>
<proteinExistence type="predicted"/>
<evidence type="ECO:0000259" key="2">
    <source>
        <dbReference type="Pfam" id="PF14230"/>
    </source>
</evidence>
<sequence length="117" mass="11805">MSKARFSAATSLFSAVVAGVLLVGCSASVHAGKSTPKLSAGKLADTLAEKLAATTGQPKPHIACPEELVGEVGNSTRCKLTADDGSTLGVSVKVTSVDGDQINFDFKADDKASPAVN</sequence>
<reference evidence="3" key="1">
    <citation type="submission" date="2024-01" db="EMBL/GenBank/DDBJ databases">
        <title>First draft genome sequence data of TA4-1, the type strain of Gram-positive actinobacterium Streptomyces chiangmaiensis.</title>
        <authorList>
            <person name="Yasawong M."/>
            <person name="Nantapong N."/>
        </authorList>
    </citation>
    <scope>NUCLEOTIDE SEQUENCE</scope>
    <source>
        <strain evidence="3">TA4-1</strain>
    </source>
</reference>